<evidence type="ECO:0000259" key="5">
    <source>
        <dbReference type="PROSITE" id="PS01124"/>
    </source>
</evidence>
<dbReference type="PANTHER" id="PTHR43280:SF29">
    <property type="entry name" value="ARAC-FAMILY TRANSCRIPTIONAL REGULATOR"/>
    <property type="match status" value="1"/>
</dbReference>
<gene>
    <name evidence="6" type="ORF">QHT84_04895</name>
</gene>
<evidence type="ECO:0000313" key="7">
    <source>
        <dbReference type="Proteomes" id="UP001230035"/>
    </source>
</evidence>
<dbReference type="InterPro" id="IPR018060">
    <property type="entry name" value="HTH_AraC"/>
</dbReference>
<keyword evidence="4" id="KW-1133">Transmembrane helix</keyword>
<dbReference type="EMBL" id="JASGBP010000002">
    <property type="protein sequence ID" value="MDI9256746.1"/>
    <property type="molecule type" value="Genomic_DNA"/>
</dbReference>
<evidence type="ECO:0000256" key="1">
    <source>
        <dbReference type="ARBA" id="ARBA00023015"/>
    </source>
</evidence>
<name>A0ABT6XNT5_9FLAO</name>
<evidence type="ECO:0000256" key="3">
    <source>
        <dbReference type="ARBA" id="ARBA00023163"/>
    </source>
</evidence>
<feature type="transmembrane region" description="Helical" evidence="4">
    <location>
        <begin position="37"/>
        <end position="55"/>
    </location>
</feature>
<proteinExistence type="predicted"/>
<evidence type="ECO:0000256" key="4">
    <source>
        <dbReference type="SAM" id="Phobius"/>
    </source>
</evidence>
<protein>
    <submittedName>
        <fullName evidence="6">Helix-turn-helix domain-containing protein</fullName>
    </submittedName>
</protein>
<dbReference type="PROSITE" id="PS00041">
    <property type="entry name" value="HTH_ARAC_FAMILY_1"/>
    <property type="match status" value="1"/>
</dbReference>
<keyword evidence="3" id="KW-0804">Transcription</keyword>
<feature type="domain" description="HTH araC/xylS-type" evidence="5">
    <location>
        <begin position="283"/>
        <end position="384"/>
    </location>
</feature>
<feature type="transmembrane region" description="Helical" evidence="4">
    <location>
        <begin position="61"/>
        <end position="83"/>
    </location>
</feature>
<dbReference type="InterPro" id="IPR018062">
    <property type="entry name" value="HTH_AraC-typ_CS"/>
</dbReference>
<evidence type="ECO:0000256" key="2">
    <source>
        <dbReference type="ARBA" id="ARBA00023125"/>
    </source>
</evidence>
<organism evidence="6 7">
    <name type="scientific">Flavobacterium sedimenticola</name>
    <dbReference type="NCBI Taxonomy" id="3043286"/>
    <lineage>
        <taxon>Bacteria</taxon>
        <taxon>Pseudomonadati</taxon>
        <taxon>Bacteroidota</taxon>
        <taxon>Flavobacteriia</taxon>
        <taxon>Flavobacteriales</taxon>
        <taxon>Flavobacteriaceae</taxon>
        <taxon>Flavobacterium</taxon>
    </lineage>
</organism>
<dbReference type="Pfam" id="PF12833">
    <property type="entry name" value="HTH_18"/>
    <property type="match status" value="1"/>
</dbReference>
<dbReference type="SMART" id="SM00342">
    <property type="entry name" value="HTH_ARAC"/>
    <property type="match status" value="1"/>
</dbReference>
<accession>A0ABT6XNT5</accession>
<keyword evidence="4" id="KW-0812">Transmembrane</keyword>
<feature type="transmembrane region" description="Helical" evidence="4">
    <location>
        <begin position="209"/>
        <end position="228"/>
    </location>
</feature>
<feature type="transmembrane region" description="Helical" evidence="4">
    <location>
        <begin position="6"/>
        <end position="25"/>
    </location>
</feature>
<sequence>MKIWYLMIDFILIGGISLLALMMVFLAKAKKNGNSKILILFFAGALFFLLYYYAYLHRLRILGAIAVFFGHGIGFLFGPLLVFQLRSWIFPSKKWHKTLLRELIPYFAVWALVTVPLSFSMATSHREFVRWYANHDYLINIPENIFFFFYLNKAARFLKRIQTNLHHYYSSLQKQDLTWYKHLLLGLQVIVILDTLCTIYELFFPVIPWNIGTLIAFGFVLLFSYLGYKGMFQSQILLPDYLLETLREENHQLFVGRNEVKKKSAYLEGYSQEQIEALKEKLYHILEHKKPYLNESLSLTDLAEEMNISPKKLSSLLNQHLQVSFYNLINEYRLKEVLERMFLPEFEKYTLVGLANECGFQSKATFNRIFKQKTGQSPSDYKHHFLQREITI</sequence>
<keyword evidence="7" id="KW-1185">Reference proteome</keyword>
<dbReference type="PROSITE" id="PS01124">
    <property type="entry name" value="HTH_ARAC_FAMILY_2"/>
    <property type="match status" value="1"/>
</dbReference>
<dbReference type="InterPro" id="IPR009057">
    <property type="entry name" value="Homeodomain-like_sf"/>
</dbReference>
<dbReference type="Gene3D" id="1.10.10.60">
    <property type="entry name" value="Homeodomain-like"/>
    <property type="match status" value="2"/>
</dbReference>
<dbReference type="Proteomes" id="UP001230035">
    <property type="component" value="Unassembled WGS sequence"/>
</dbReference>
<keyword evidence="4" id="KW-0472">Membrane</keyword>
<keyword evidence="2" id="KW-0238">DNA-binding</keyword>
<reference evidence="6 7" key="1">
    <citation type="submission" date="2023-05" db="EMBL/GenBank/DDBJ databases">
        <title>Flavobacterium sedimenti sp. nov., isolated from the sediment.</title>
        <authorList>
            <person name="Wu N."/>
        </authorList>
    </citation>
    <scope>NUCLEOTIDE SEQUENCE [LARGE SCALE GENOMIC DNA]</scope>
    <source>
        <strain evidence="6 7">YZ-48</strain>
    </source>
</reference>
<dbReference type="PANTHER" id="PTHR43280">
    <property type="entry name" value="ARAC-FAMILY TRANSCRIPTIONAL REGULATOR"/>
    <property type="match status" value="1"/>
</dbReference>
<dbReference type="SUPFAM" id="SSF46689">
    <property type="entry name" value="Homeodomain-like"/>
    <property type="match status" value="1"/>
</dbReference>
<evidence type="ECO:0000313" key="6">
    <source>
        <dbReference type="EMBL" id="MDI9256746.1"/>
    </source>
</evidence>
<dbReference type="RefSeq" id="WP_283238433.1">
    <property type="nucleotide sequence ID" value="NZ_JASGBP010000002.1"/>
</dbReference>
<feature type="transmembrane region" description="Helical" evidence="4">
    <location>
        <begin position="103"/>
        <end position="125"/>
    </location>
</feature>
<feature type="transmembrane region" description="Helical" evidence="4">
    <location>
        <begin position="179"/>
        <end position="203"/>
    </location>
</feature>
<keyword evidence="1" id="KW-0805">Transcription regulation</keyword>
<comment type="caution">
    <text evidence="6">The sequence shown here is derived from an EMBL/GenBank/DDBJ whole genome shotgun (WGS) entry which is preliminary data.</text>
</comment>